<feature type="compositionally biased region" description="Low complexity" evidence="1">
    <location>
        <begin position="1154"/>
        <end position="1165"/>
    </location>
</feature>
<feature type="region of interest" description="Disordered" evidence="1">
    <location>
        <begin position="619"/>
        <end position="671"/>
    </location>
</feature>
<keyword evidence="3" id="KW-1185">Reference proteome</keyword>
<feature type="compositionally biased region" description="Basic and acidic residues" evidence="1">
    <location>
        <begin position="814"/>
        <end position="831"/>
    </location>
</feature>
<feature type="compositionally biased region" description="Basic and acidic residues" evidence="1">
    <location>
        <begin position="25"/>
        <end position="44"/>
    </location>
</feature>
<accession>A0AA35R7H9</accession>
<feature type="compositionally biased region" description="Polar residues" evidence="1">
    <location>
        <begin position="1021"/>
        <end position="1039"/>
    </location>
</feature>
<dbReference type="Proteomes" id="UP001174909">
    <property type="component" value="Unassembled WGS sequence"/>
</dbReference>
<feature type="compositionally biased region" description="Low complexity" evidence="1">
    <location>
        <begin position="1105"/>
        <end position="1122"/>
    </location>
</feature>
<dbReference type="EMBL" id="CASHTH010000655">
    <property type="protein sequence ID" value="CAI8005974.1"/>
    <property type="molecule type" value="Genomic_DNA"/>
</dbReference>
<feature type="compositionally biased region" description="Low complexity" evidence="1">
    <location>
        <begin position="514"/>
        <end position="531"/>
    </location>
</feature>
<feature type="compositionally biased region" description="Basic and acidic residues" evidence="1">
    <location>
        <begin position="1207"/>
        <end position="1217"/>
    </location>
</feature>
<proteinExistence type="predicted"/>
<feature type="compositionally biased region" description="Basic and acidic residues" evidence="1">
    <location>
        <begin position="154"/>
        <end position="166"/>
    </location>
</feature>
<feature type="region of interest" description="Disordered" evidence="1">
    <location>
        <begin position="95"/>
        <end position="210"/>
    </location>
</feature>
<feature type="compositionally biased region" description="Acidic residues" evidence="1">
    <location>
        <begin position="960"/>
        <end position="972"/>
    </location>
</feature>
<reference evidence="2" key="1">
    <citation type="submission" date="2023-03" db="EMBL/GenBank/DDBJ databases">
        <authorList>
            <person name="Steffen K."/>
            <person name="Cardenas P."/>
        </authorList>
    </citation>
    <scope>NUCLEOTIDE SEQUENCE</scope>
</reference>
<organism evidence="2 3">
    <name type="scientific">Geodia barretti</name>
    <name type="common">Barrett's horny sponge</name>
    <dbReference type="NCBI Taxonomy" id="519541"/>
    <lineage>
        <taxon>Eukaryota</taxon>
        <taxon>Metazoa</taxon>
        <taxon>Porifera</taxon>
        <taxon>Demospongiae</taxon>
        <taxon>Heteroscleromorpha</taxon>
        <taxon>Tetractinellida</taxon>
        <taxon>Astrophorina</taxon>
        <taxon>Geodiidae</taxon>
        <taxon>Geodia</taxon>
    </lineage>
</organism>
<protein>
    <submittedName>
        <fullName evidence="2">Uncharacterized protein</fullName>
    </submittedName>
</protein>
<feature type="region of interest" description="Disordered" evidence="1">
    <location>
        <begin position="1006"/>
        <end position="1296"/>
    </location>
</feature>
<feature type="compositionally biased region" description="Basic and acidic residues" evidence="1">
    <location>
        <begin position="1082"/>
        <end position="1102"/>
    </location>
</feature>
<feature type="compositionally biased region" description="Low complexity" evidence="1">
    <location>
        <begin position="741"/>
        <end position="752"/>
    </location>
</feature>
<sequence>MPGHARSQPTAHWRAVPSSGGTPVHQDHTRADTSEEIDVTRIDEATPNGPHLGVPDRKWKESLTSEHHPSHTRRSYSSKPGHQTDVVMADLHRAQFPPSSPQTTPHHHGPNETVHPHTGPQQYHHHPQASPMPKHPSFSISNLAKGSETPPQSHDNHMASYMEHRGPGSTSSAPSPHGEHDGMTRKRRTSSSIGVIWDGSAYSPGNKDKFGPPVEPIKATGLPPFAMWPPGVPVPSDPAQLQRLSLSSPFLAASNPWLRGGMIPGLQFRPALYPTAAAGATNSLDHANTYKSMLGLPLYPFSSGLQASFPAPAFTAPSSASNSQPQTPSAISSANPGFSFGQYPVQQALSANAALQEAQSRFAGQLMPQVSSYAVGFDNKQRRSPDTNQDTPQPWQMIPGMPMLQPHMGFGLQNVLPSSMSQASLLAAAQRGPNPFYTSPLTLVTQSAGAVGDVTQQQQPGDVYHVSVGNRRGKKQSAIDLTGRHIEAPSPQEAVKMATQRMSPFHDPSRFSPKLKSAAEGAAAPPSSSPLVPSFVTNPSVLSSQPQGSVLSYPLLNPSGGAGLVNHAQLMGVAMQGNPMLPINYQQMQNVVGKPEEGTGKKRSPKRGGGVQKLRIHQMEFKQQGKVDRRRRRPLKPPEKVEELVVPSVKSGANTSQSRVTPPGSLDQPPLAAQEDHYALNMLADCSSKEGEKSASPLAVATTPTNSAKQVELFTKRALMRSPGSIAGANSLLLLAKPDQSSSRPRNSSPENAVVDGLLQLSNAAMPTSVSSQEQTSEPGSQTVPARDSAVAGSEARKEKKVPGPLSIPRRRRPSEESKERDEVDSEKTDTDSEATLSPTTPAPPVSSAAAATTRAGDSSTAPYPLPPSLPLAQSSTPVSSSGQIDHFHRITPNGTPETLPPAAQSEDTTRVVGEPLALPVNQRPSECVSGAVMLLESSEGREQLDLPPSSLTSTRLEPVDDEEDADVDVENIDSSLTDEPVEPVLNSLPVTQTLRPEISSEVKSGLLPPEIVPTSPLPPSSLQDSGCSLPSPQQTESLSEVGVVGGVVPAADEPPSIPQLPKDDGEIDEVSIDCPSPPKKLKLDEEAEEKREIEVEGDHPMDTVSSPPLSSVPVTSWSSSPANTPAIPLPTDEGVGPTSLSGQAPPLSPPPLSDSGSIQQSSGSPGNESKAKPIEEALNLSSDGALSCQAMEESSATEEPFSSPEYSERLRNHLSENDTAMESATEANAASGSPHGGTVETNGFVSDTSAAVAGSEPEGREEERDTGRGGSPRACISWPSETEEDPETEPRGGIITERLFPSPSLFSCSVRHQRNCK</sequence>
<feature type="region of interest" description="Disordered" evidence="1">
    <location>
        <begin position="594"/>
        <end position="613"/>
    </location>
</feature>
<gene>
    <name evidence="2" type="ORF">GBAR_LOCUS4512</name>
</gene>
<feature type="region of interest" description="Disordered" evidence="1">
    <location>
        <begin position="1"/>
        <end position="81"/>
    </location>
</feature>
<name>A0AA35R7H9_GEOBA</name>
<feature type="compositionally biased region" description="Polar residues" evidence="1">
    <location>
        <begin position="1218"/>
        <end position="1232"/>
    </location>
</feature>
<feature type="compositionally biased region" description="Basic and acidic residues" evidence="1">
    <location>
        <begin position="54"/>
        <end position="69"/>
    </location>
</feature>
<feature type="compositionally biased region" description="Polar residues" evidence="1">
    <location>
        <begin position="138"/>
        <end position="153"/>
    </location>
</feature>
<feature type="compositionally biased region" description="Polar residues" evidence="1">
    <location>
        <begin position="1240"/>
        <end position="1250"/>
    </location>
</feature>
<evidence type="ECO:0000256" key="1">
    <source>
        <dbReference type="SAM" id="MobiDB-lite"/>
    </source>
</evidence>
<feature type="region of interest" description="Disordered" evidence="1">
    <location>
        <begin position="939"/>
        <end position="993"/>
    </location>
</feature>
<feature type="region of interest" description="Disordered" evidence="1">
    <location>
        <begin position="502"/>
        <end position="531"/>
    </location>
</feature>
<feature type="compositionally biased region" description="Low complexity" evidence="1">
    <location>
        <begin position="834"/>
        <end position="863"/>
    </location>
</feature>
<evidence type="ECO:0000313" key="3">
    <source>
        <dbReference type="Proteomes" id="UP001174909"/>
    </source>
</evidence>
<evidence type="ECO:0000313" key="2">
    <source>
        <dbReference type="EMBL" id="CAI8005974.1"/>
    </source>
</evidence>
<feature type="compositionally biased region" description="Basic and acidic residues" evidence="1">
    <location>
        <begin position="1258"/>
        <end position="1268"/>
    </location>
</feature>
<feature type="compositionally biased region" description="Polar residues" evidence="1">
    <location>
        <begin position="760"/>
        <end position="784"/>
    </location>
</feature>
<feature type="region of interest" description="Disordered" evidence="1">
    <location>
        <begin position="738"/>
        <end position="919"/>
    </location>
</feature>
<comment type="caution">
    <text evidence="2">The sequence shown here is derived from an EMBL/GenBank/DDBJ whole genome shotgun (WGS) entry which is preliminary data.</text>
</comment>